<feature type="region of interest" description="Disordered" evidence="1">
    <location>
        <begin position="121"/>
        <end position="140"/>
    </location>
</feature>
<dbReference type="AlphaFoldDB" id="A0A839PZX5"/>
<dbReference type="RefSeq" id="WP_260155833.1">
    <property type="nucleotide sequence ID" value="NZ_JACHVU010000002.1"/>
</dbReference>
<gene>
    <name evidence="2" type="ORF">FHR72_001131</name>
</gene>
<keyword evidence="3" id="KW-1185">Reference proteome</keyword>
<evidence type="ECO:0000256" key="1">
    <source>
        <dbReference type="SAM" id="MobiDB-lite"/>
    </source>
</evidence>
<dbReference type="EMBL" id="JACHVU010000002">
    <property type="protein sequence ID" value="MBB2989668.1"/>
    <property type="molecule type" value="Genomic_DNA"/>
</dbReference>
<organism evidence="2 3">
    <name type="scientific">Mycolicibacterium iranicum</name>
    <name type="common">Mycobacterium iranicum</name>
    <dbReference type="NCBI Taxonomy" id="912594"/>
    <lineage>
        <taxon>Bacteria</taxon>
        <taxon>Bacillati</taxon>
        <taxon>Actinomycetota</taxon>
        <taxon>Actinomycetes</taxon>
        <taxon>Mycobacteriales</taxon>
        <taxon>Mycobacteriaceae</taxon>
        <taxon>Mycolicibacterium</taxon>
    </lineage>
</organism>
<comment type="caution">
    <text evidence="2">The sequence shown here is derived from an EMBL/GenBank/DDBJ whole genome shotgun (WGS) entry which is preliminary data.</text>
</comment>
<evidence type="ECO:0000313" key="3">
    <source>
        <dbReference type="Proteomes" id="UP000550501"/>
    </source>
</evidence>
<evidence type="ECO:0000313" key="2">
    <source>
        <dbReference type="EMBL" id="MBB2989668.1"/>
    </source>
</evidence>
<protein>
    <submittedName>
        <fullName evidence="2">Uncharacterized protein</fullName>
    </submittedName>
</protein>
<feature type="compositionally biased region" description="Basic and acidic residues" evidence="1">
    <location>
        <begin position="121"/>
        <end position="132"/>
    </location>
</feature>
<proteinExistence type="predicted"/>
<sequence length="232" mass="25398">MLVLGTDPASVLTVLARIGDEPGGILNLSRFSADVVDLTTLAMLLDLPHAFTRWRLDDDDAERVILALHESRVHGRPSYRWGHSSVVAARTLLHSDGDCDGCGTPIDLSGHDAVDNVHVHTADPVSRPDPEPPIRTADTPGHRWPYAASLRSAVEDWPAVLCRSCHRRIGDTSFVAYKFAQHPACPECGGARTQSIGYGMPADPDAWGPWLYMGGCILKSQKWHCGFCDHTW</sequence>
<accession>A0A839PZX5</accession>
<dbReference type="Proteomes" id="UP000550501">
    <property type="component" value="Unassembled WGS sequence"/>
</dbReference>
<reference evidence="2 3" key="1">
    <citation type="submission" date="2020-08" db="EMBL/GenBank/DDBJ databases">
        <title>The Agave Microbiome: Exploring the role of microbial communities in plant adaptations to desert environments.</title>
        <authorList>
            <person name="Partida-Martinez L.P."/>
        </authorList>
    </citation>
    <scope>NUCLEOTIDE SEQUENCE [LARGE SCALE GENOMIC DNA]</scope>
    <source>
        <strain evidence="2 3">AT2.18</strain>
    </source>
</reference>
<name>A0A839PZX5_MYCIR</name>